<comment type="caution">
    <text evidence="1">The sequence shown here is derived from an EMBL/GenBank/DDBJ whole genome shotgun (WGS) entry which is preliminary data.</text>
</comment>
<organism evidence="1 2">
    <name type="scientific">Prototheca wickerhamii</name>
    <dbReference type="NCBI Taxonomy" id="3111"/>
    <lineage>
        <taxon>Eukaryota</taxon>
        <taxon>Viridiplantae</taxon>
        <taxon>Chlorophyta</taxon>
        <taxon>core chlorophytes</taxon>
        <taxon>Trebouxiophyceae</taxon>
        <taxon>Chlorellales</taxon>
        <taxon>Chlorellaceae</taxon>
        <taxon>Prototheca</taxon>
    </lineage>
</organism>
<gene>
    <name evidence="1" type="ORF">QBZ16_002014</name>
</gene>
<name>A0AAD9MI51_PROWI</name>
<protein>
    <submittedName>
        <fullName evidence="1">Uncharacterized protein</fullName>
    </submittedName>
</protein>
<dbReference type="EMBL" id="JASFZW010000002">
    <property type="protein sequence ID" value="KAK2079619.1"/>
    <property type="molecule type" value="Genomic_DNA"/>
</dbReference>
<proteinExistence type="predicted"/>
<evidence type="ECO:0000313" key="1">
    <source>
        <dbReference type="EMBL" id="KAK2079619.1"/>
    </source>
</evidence>
<sequence length="61" mass="6968">MVVIESYPCLPDLIEYVAAVYDQMRTLHRADPMRVECPESLAPETKLFCSPTVIDDRIVVQ</sequence>
<accession>A0AAD9MI51</accession>
<evidence type="ECO:0000313" key="2">
    <source>
        <dbReference type="Proteomes" id="UP001255856"/>
    </source>
</evidence>
<dbReference type="Proteomes" id="UP001255856">
    <property type="component" value="Unassembled WGS sequence"/>
</dbReference>
<reference evidence="1" key="1">
    <citation type="submission" date="2021-01" db="EMBL/GenBank/DDBJ databases">
        <authorList>
            <person name="Eckstrom K.M.E."/>
        </authorList>
    </citation>
    <scope>NUCLEOTIDE SEQUENCE</scope>
    <source>
        <strain evidence="1">UVCC 0001</strain>
    </source>
</reference>
<keyword evidence="2" id="KW-1185">Reference proteome</keyword>
<dbReference type="AlphaFoldDB" id="A0AAD9MI51"/>